<organism evidence="1 2">
    <name type="scientific">Mesorhizobium zhangyense</name>
    <dbReference type="NCBI Taxonomy" id="1776730"/>
    <lineage>
        <taxon>Bacteria</taxon>
        <taxon>Pseudomonadati</taxon>
        <taxon>Pseudomonadota</taxon>
        <taxon>Alphaproteobacteria</taxon>
        <taxon>Hyphomicrobiales</taxon>
        <taxon>Phyllobacteriaceae</taxon>
        <taxon>Mesorhizobium</taxon>
    </lineage>
</organism>
<gene>
    <name evidence="1" type="ORF">G6N74_28125</name>
</gene>
<keyword evidence="2" id="KW-1185">Reference proteome</keyword>
<name>A0A7C9VI44_9HYPH</name>
<reference evidence="1 2" key="1">
    <citation type="submission" date="2020-02" db="EMBL/GenBank/DDBJ databases">
        <title>Genome sequence of the type strain CGMCC 1.15528 of Mesorhizobium zhangyense.</title>
        <authorList>
            <person name="Gao J."/>
            <person name="Sun J."/>
        </authorList>
    </citation>
    <scope>NUCLEOTIDE SEQUENCE [LARGE SCALE GENOMIC DNA]</scope>
    <source>
        <strain evidence="1 2">CGMCC 1.15528</strain>
    </source>
</reference>
<protein>
    <submittedName>
        <fullName evidence="1">Uncharacterized protein</fullName>
    </submittedName>
</protein>
<dbReference type="EMBL" id="JAAKZG010000022">
    <property type="protein sequence ID" value="NGN44931.1"/>
    <property type="molecule type" value="Genomic_DNA"/>
</dbReference>
<sequence length="71" mass="8136">MAGDLVGDPAGLTRSKNGWFRAELDQVFGDQQRQVDEIKQFPSGIYNQRDVIRDILERLDRVERRVPIPPG</sequence>
<dbReference type="RefSeq" id="WP_165121306.1">
    <property type="nucleotide sequence ID" value="NZ_JAAKZG010000022.1"/>
</dbReference>
<proteinExistence type="predicted"/>
<evidence type="ECO:0000313" key="1">
    <source>
        <dbReference type="EMBL" id="NGN44931.1"/>
    </source>
</evidence>
<comment type="caution">
    <text evidence="1">The sequence shown here is derived from an EMBL/GenBank/DDBJ whole genome shotgun (WGS) entry which is preliminary data.</text>
</comment>
<dbReference type="AlphaFoldDB" id="A0A7C9VI44"/>
<dbReference type="Proteomes" id="UP000481252">
    <property type="component" value="Unassembled WGS sequence"/>
</dbReference>
<accession>A0A7C9VI44</accession>
<evidence type="ECO:0000313" key="2">
    <source>
        <dbReference type="Proteomes" id="UP000481252"/>
    </source>
</evidence>